<feature type="region of interest" description="Disordered" evidence="2">
    <location>
        <begin position="397"/>
        <end position="437"/>
    </location>
</feature>
<reference evidence="4" key="1">
    <citation type="submission" date="2025-08" db="UniProtKB">
        <authorList>
            <consortium name="RefSeq"/>
        </authorList>
    </citation>
    <scope>IDENTIFICATION</scope>
</reference>
<sequence>MNIYPKSAFSNVLLVEDIYHNPSVAQVNNGGNEASSLRVKFVALRLFLKFSLRRHVFIGLKREDINNLREYMEEWNSDLTKPIAQRKTDIRKIKLKRLMTPSHMIKYGRSVHVQRIIKSLNKKINCNDNKLKLTKRFSQQVRDYLIANICIMNGLRASNIIELRTQDVFDATTNPEYPGYKVFVNSTYKTSTIYGEKVIALPLDIFKHLEFYIQELLPILNPSEASFLFISFDAEKMTHGAIGSALTSTFRQALVFGATEYPRVCPTRIRCSCATFGCKSEGIDSGYFAKHFMKNKEDTTQIHYNLFSNHREALKLAMMVGNTFEVGDFKKVLEKNEIEDLTNSIYAGEKNIPSKEHIVEWLNLKENVDSKEMSEIMNILKETENNTSSFYANNKQAENSNDLSLDEHSDSDTDMSSVSSNKDESSINGSSNPLKSIDRNEDYITLSDSEPTILGDRKSLVRCKTKIYPKRNRKSRFDIDILEEEEEEEEKENFEHLPPDVLLPSTYLTSSNPKSTNFSLDAKIETILQKFDVTHKDDLVKGRKHRRSWFLILTQLCKNLITRNDYENVYKTRTFTAEEVKACLNKESWAEAEFFNQMMSISGNF</sequence>
<dbReference type="Gene3D" id="1.10.443.10">
    <property type="entry name" value="Intergrase catalytic core"/>
    <property type="match status" value="1"/>
</dbReference>
<dbReference type="InterPro" id="IPR011010">
    <property type="entry name" value="DNA_brk_join_enz"/>
</dbReference>
<organism evidence="3 4">
    <name type="scientific">Hydra vulgaris</name>
    <name type="common">Hydra</name>
    <name type="synonym">Hydra attenuata</name>
    <dbReference type="NCBI Taxonomy" id="6087"/>
    <lineage>
        <taxon>Eukaryota</taxon>
        <taxon>Metazoa</taxon>
        <taxon>Cnidaria</taxon>
        <taxon>Hydrozoa</taxon>
        <taxon>Hydroidolina</taxon>
        <taxon>Anthoathecata</taxon>
        <taxon>Aplanulata</taxon>
        <taxon>Hydridae</taxon>
        <taxon>Hydra</taxon>
    </lineage>
</organism>
<evidence type="ECO:0000313" key="3">
    <source>
        <dbReference type="Proteomes" id="UP001652625"/>
    </source>
</evidence>
<keyword evidence="1" id="KW-0233">DNA recombination</keyword>
<keyword evidence="3" id="KW-1185">Reference proteome</keyword>
<dbReference type="InterPro" id="IPR013762">
    <property type="entry name" value="Integrase-like_cat_sf"/>
</dbReference>
<name>A0ABM4C4V2_HYDVU</name>
<dbReference type="GeneID" id="136081998"/>
<dbReference type="SUPFAM" id="SSF56349">
    <property type="entry name" value="DNA breaking-rejoining enzymes"/>
    <property type="match status" value="1"/>
</dbReference>
<dbReference type="Proteomes" id="UP001652625">
    <property type="component" value="Chromosome 06"/>
</dbReference>
<evidence type="ECO:0000256" key="1">
    <source>
        <dbReference type="ARBA" id="ARBA00023172"/>
    </source>
</evidence>
<accession>A0ABM4C4V2</accession>
<proteinExistence type="predicted"/>
<dbReference type="RefSeq" id="XP_065656600.1">
    <property type="nucleotide sequence ID" value="XM_065800528.1"/>
</dbReference>
<evidence type="ECO:0000256" key="2">
    <source>
        <dbReference type="SAM" id="MobiDB-lite"/>
    </source>
</evidence>
<protein>
    <submittedName>
        <fullName evidence="4">Uncharacterized protein LOC136081998</fullName>
    </submittedName>
</protein>
<gene>
    <name evidence="4" type="primary">LOC136081998</name>
</gene>
<evidence type="ECO:0000313" key="4">
    <source>
        <dbReference type="RefSeq" id="XP_065656600.1"/>
    </source>
</evidence>